<evidence type="ECO:0000313" key="2">
    <source>
        <dbReference type="Proteomes" id="UP001212821"/>
    </source>
</evidence>
<reference evidence="2" key="1">
    <citation type="submission" date="2022-12" db="EMBL/GenBank/DDBJ databases">
        <authorList>
            <person name="Mo P."/>
        </authorList>
    </citation>
    <scope>NUCLEOTIDE SEQUENCE [LARGE SCALE GENOMIC DNA]</scope>
    <source>
        <strain evidence="2">HUAS 3-15</strain>
    </source>
</reference>
<keyword evidence="2" id="KW-1185">Reference proteome</keyword>
<gene>
    <name evidence="1" type="ORF">O1G21_31955</name>
</gene>
<dbReference type="RefSeq" id="WP_270151512.1">
    <property type="nucleotide sequence ID" value="NZ_CP115450.1"/>
</dbReference>
<name>A0ABY7QJ82_9ACTN</name>
<sequence length="65" mass="7421">MVTISTQQMMPAMAYPMAIQMPQKISQMTLRTKSMTFMGRTFSRLVALNYDHAMPADERVHALRG</sequence>
<protein>
    <submittedName>
        <fullName evidence="1">Uncharacterized protein</fullName>
    </submittedName>
</protein>
<dbReference type="Proteomes" id="UP001212821">
    <property type="component" value="Chromosome"/>
</dbReference>
<accession>A0ABY7QJ82</accession>
<evidence type="ECO:0000313" key="1">
    <source>
        <dbReference type="EMBL" id="WBP91926.1"/>
    </source>
</evidence>
<dbReference type="EMBL" id="CP115450">
    <property type="protein sequence ID" value="WBP91926.1"/>
    <property type="molecule type" value="Genomic_DNA"/>
</dbReference>
<organism evidence="1 2">
    <name type="scientific">Kitasatospora cathayae</name>
    <dbReference type="NCBI Taxonomy" id="3004092"/>
    <lineage>
        <taxon>Bacteria</taxon>
        <taxon>Bacillati</taxon>
        <taxon>Actinomycetota</taxon>
        <taxon>Actinomycetes</taxon>
        <taxon>Kitasatosporales</taxon>
        <taxon>Streptomycetaceae</taxon>
        <taxon>Kitasatospora</taxon>
    </lineage>
</organism>
<proteinExistence type="predicted"/>